<reference evidence="2" key="2">
    <citation type="journal article" date="2021" name="Microbiome">
        <title>Successional dynamics and alternative stable states in a saline activated sludge microbial community over 9 years.</title>
        <authorList>
            <person name="Wang Y."/>
            <person name="Ye J."/>
            <person name="Ju F."/>
            <person name="Liu L."/>
            <person name="Boyd J.A."/>
            <person name="Deng Y."/>
            <person name="Parks D.H."/>
            <person name="Jiang X."/>
            <person name="Yin X."/>
            <person name="Woodcroft B.J."/>
            <person name="Tyson G.W."/>
            <person name="Hugenholtz P."/>
            <person name="Polz M.F."/>
            <person name="Zhang T."/>
        </authorList>
    </citation>
    <scope>NUCLEOTIDE SEQUENCE</scope>
    <source>
        <strain evidence="2">HKST-UBA17</strain>
    </source>
</reference>
<accession>A0A955I2V3</accession>
<dbReference type="EMBL" id="JAGQLN010000007">
    <property type="protein sequence ID" value="MCA9376791.1"/>
    <property type="molecule type" value="Genomic_DNA"/>
</dbReference>
<dbReference type="Gene3D" id="3.20.20.140">
    <property type="entry name" value="Metal-dependent hydrolases"/>
    <property type="match status" value="1"/>
</dbReference>
<dbReference type="Pfam" id="PF01026">
    <property type="entry name" value="TatD_DNase"/>
    <property type="match status" value="1"/>
</dbReference>
<organism evidence="2 3">
    <name type="scientific">Candidatus Dojkabacteria bacterium</name>
    <dbReference type="NCBI Taxonomy" id="2099670"/>
    <lineage>
        <taxon>Bacteria</taxon>
        <taxon>Candidatus Dojkabacteria</taxon>
    </lineage>
</organism>
<dbReference type="PANTHER" id="PTHR46124:SF2">
    <property type="entry name" value="D-AMINOACYL-TRNA DEACYLASE"/>
    <property type="match status" value="1"/>
</dbReference>
<evidence type="ECO:0000256" key="1">
    <source>
        <dbReference type="PIRSR" id="PIRSR005902-1"/>
    </source>
</evidence>
<gene>
    <name evidence="2" type="ORF">KC685_02630</name>
</gene>
<feature type="binding site" evidence="1">
    <location>
        <position position="188"/>
    </location>
    <ligand>
        <name>a divalent metal cation</name>
        <dbReference type="ChEBI" id="CHEBI:60240"/>
        <label>2</label>
    </ligand>
</feature>
<dbReference type="GO" id="GO:0046872">
    <property type="term" value="F:metal ion binding"/>
    <property type="evidence" value="ECO:0007669"/>
    <property type="project" value="UniProtKB-KW"/>
</dbReference>
<dbReference type="GO" id="GO:0016788">
    <property type="term" value="F:hydrolase activity, acting on ester bonds"/>
    <property type="evidence" value="ECO:0007669"/>
    <property type="project" value="InterPro"/>
</dbReference>
<dbReference type="InterPro" id="IPR032466">
    <property type="entry name" value="Metal_Hydrolase"/>
</dbReference>
<evidence type="ECO:0000313" key="3">
    <source>
        <dbReference type="Proteomes" id="UP000741282"/>
    </source>
</evidence>
<feature type="binding site" evidence="1">
    <location>
        <position position="157"/>
    </location>
    <ligand>
        <name>a divalent metal cation</name>
        <dbReference type="ChEBI" id="CHEBI:60240"/>
        <label>2</label>
    </ligand>
</feature>
<feature type="binding site" evidence="1">
    <location>
        <position position="110"/>
    </location>
    <ligand>
        <name>a divalent metal cation</name>
        <dbReference type="ChEBI" id="CHEBI:60240"/>
        <label>1</label>
    </ligand>
</feature>
<dbReference type="PANTHER" id="PTHR46124">
    <property type="entry name" value="D-AMINOACYL-TRNA DEACYLASE"/>
    <property type="match status" value="1"/>
</dbReference>
<reference evidence="2" key="1">
    <citation type="submission" date="2020-04" db="EMBL/GenBank/DDBJ databases">
        <authorList>
            <person name="Zhang T."/>
        </authorList>
    </citation>
    <scope>NUCLEOTIDE SEQUENCE</scope>
    <source>
        <strain evidence="2">HKST-UBA17</strain>
    </source>
</reference>
<proteinExistence type="predicted"/>
<dbReference type="SUPFAM" id="SSF51556">
    <property type="entry name" value="Metallo-dependent hydrolases"/>
    <property type="match status" value="1"/>
</dbReference>
<dbReference type="CDD" id="cd01310">
    <property type="entry name" value="TatD_DNAse"/>
    <property type="match status" value="1"/>
</dbReference>
<feature type="binding site" evidence="1">
    <location>
        <position position="238"/>
    </location>
    <ligand>
        <name>a divalent metal cation</name>
        <dbReference type="ChEBI" id="CHEBI:60240"/>
        <label>1</label>
    </ligand>
</feature>
<sequence length="291" mass="32809">MYDSHTHISSEELVSDIDRLVRRFIEVGGKGILNVGYDPETSFESVEYTRKNLTRKDILIRSAVGLHPTLIGEHSPYSKPLKSLTSATHMFKMINSLLERNRRYIIAIGETGLDYFHLDTTDQYSLVEKSEIKQLQKQLFRDHVHLALEHDLPITIHTRDVAESTECITDALEICAEVGMGNLTGSFHSYTGNKEFSSDITNLGFAIGVNAIITYRSGESVRDMIHSLPIENILLETDAPYLPIRGKKPRSVYGEPADLTEIAKAVSEVTKTPLDKVILQTSENFEKIFRI</sequence>
<dbReference type="InterPro" id="IPR001130">
    <property type="entry name" value="TatD-like"/>
</dbReference>
<feature type="binding site" evidence="1">
    <location>
        <position position="5"/>
    </location>
    <ligand>
        <name>a divalent metal cation</name>
        <dbReference type="ChEBI" id="CHEBI:60240"/>
        <label>1</label>
    </ligand>
</feature>
<protein>
    <submittedName>
        <fullName evidence="2">TatD family hydrolase</fullName>
    </submittedName>
</protein>
<name>A0A955I2V3_9BACT</name>
<evidence type="ECO:0000313" key="2">
    <source>
        <dbReference type="EMBL" id="MCA9376791.1"/>
    </source>
</evidence>
<keyword evidence="1" id="KW-0479">Metal-binding</keyword>
<keyword evidence="2" id="KW-0378">Hydrolase</keyword>
<dbReference type="AlphaFoldDB" id="A0A955I2V3"/>
<dbReference type="PIRSF" id="PIRSF005902">
    <property type="entry name" value="DNase_TatD"/>
    <property type="match status" value="1"/>
</dbReference>
<feature type="binding site" evidence="1">
    <location>
        <position position="7"/>
    </location>
    <ligand>
        <name>a divalent metal cation</name>
        <dbReference type="ChEBI" id="CHEBI:60240"/>
        <label>1</label>
    </ligand>
</feature>
<dbReference type="Proteomes" id="UP000741282">
    <property type="component" value="Unassembled WGS sequence"/>
</dbReference>
<comment type="caution">
    <text evidence="2">The sequence shown here is derived from an EMBL/GenBank/DDBJ whole genome shotgun (WGS) entry which is preliminary data.</text>
</comment>